<evidence type="ECO:0000313" key="2">
    <source>
        <dbReference type="EMBL" id="GGM40071.1"/>
    </source>
</evidence>
<reference evidence="2" key="1">
    <citation type="journal article" date="2014" name="Int. J. Syst. Evol. Microbiol.">
        <title>Complete genome sequence of Corynebacterium casei LMG S-19264T (=DSM 44701T), isolated from a smear-ripened cheese.</title>
        <authorList>
            <consortium name="US DOE Joint Genome Institute (JGI-PGF)"/>
            <person name="Walter F."/>
            <person name="Albersmeier A."/>
            <person name="Kalinowski J."/>
            <person name="Ruckert C."/>
        </authorList>
    </citation>
    <scope>NUCLEOTIDE SEQUENCE</scope>
    <source>
        <strain evidence="2">CGMCC 4.5737</strain>
    </source>
</reference>
<protein>
    <submittedName>
        <fullName evidence="2">Transcriptional regulator</fullName>
    </submittedName>
</protein>
<evidence type="ECO:0000313" key="3">
    <source>
        <dbReference type="Proteomes" id="UP000637578"/>
    </source>
</evidence>
<dbReference type="Gene3D" id="1.10.260.40">
    <property type="entry name" value="lambda repressor-like DNA-binding domains"/>
    <property type="match status" value="1"/>
</dbReference>
<reference evidence="2" key="2">
    <citation type="submission" date="2020-09" db="EMBL/GenBank/DDBJ databases">
        <authorList>
            <person name="Sun Q."/>
            <person name="Zhou Y."/>
        </authorList>
    </citation>
    <scope>NUCLEOTIDE SEQUENCE</scope>
    <source>
        <strain evidence="2">CGMCC 4.5737</strain>
    </source>
</reference>
<keyword evidence="3" id="KW-1185">Reference proteome</keyword>
<dbReference type="InterPro" id="IPR001387">
    <property type="entry name" value="Cro/C1-type_HTH"/>
</dbReference>
<dbReference type="SUPFAM" id="SSF47413">
    <property type="entry name" value="lambda repressor-like DNA-binding domains"/>
    <property type="match status" value="1"/>
</dbReference>
<gene>
    <name evidence="2" type="ORF">GCM10012275_08790</name>
</gene>
<dbReference type="AlphaFoldDB" id="A0A8J3CCN7"/>
<dbReference type="InterPro" id="IPR010982">
    <property type="entry name" value="Lambda_DNA-bd_dom_sf"/>
</dbReference>
<dbReference type="SMART" id="SM00530">
    <property type="entry name" value="HTH_XRE"/>
    <property type="match status" value="1"/>
</dbReference>
<dbReference type="RefSeq" id="WP_189054038.1">
    <property type="nucleotide sequence ID" value="NZ_BMMK01000002.1"/>
</dbReference>
<name>A0A8J3CCN7_9PSEU</name>
<dbReference type="EMBL" id="BMMK01000002">
    <property type="protein sequence ID" value="GGM40071.1"/>
    <property type="molecule type" value="Genomic_DNA"/>
</dbReference>
<dbReference type="Proteomes" id="UP000637578">
    <property type="component" value="Unassembled WGS sequence"/>
</dbReference>
<dbReference type="Pfam" id="PF19054">
    <property type="entry name" value="DUF5753"/>
    <property type="match status" value="1"/>
</dbReference>
<dbReference type="CDD" id="cd00093">
    <property type="entry name" value="HTH_XRE"/>
    <property type="match status" value="1"/>
</dbReference>
<accession>A0A8J3CCN7</accession>
<dbReference type="PROSITE" id="PS50943">
    <property type="entry name" value="HTH_CROC1"/>
    <property type="match status" value="1"/>
</dbReference>
<dbReference type="GO" id="GO:0003677">
    <property type="term" value="F:DNA binding"/>
    <property type="evidence" value="ECO:0007669"/>
    <property type="project" value="InterPro"/>
</dbReference>
<evidence type="ECO:0000259" key="1">
    <source>
        <dbReference type="PROSITE" id="PS50943"/>
    </source>
</evidence>
<comment type="caution">
    <text evidence="2">The sequence shown here is derived from an EMBL/GenBank/DDBJ whole genome shotgun (WGS) entry which is preliminary data.</text>
</comment>
<dbReference type="Pfam" id="PF13560">
    <property type="entry name" value="HTH_31"/>
    <property type="match status" value="1"/>
</dbReference>
<sequence length="283" mass="31724">MAAPKRPTVRTRGLAYELRVLRNQRNLTCRKAAEELGWQASKLSRMETGQQKIDVADVASLLVLYKVRGQERARLLELAKRAEERGWWETASPGLSNLSRTMIGFEADAVRITTFQLSLVPGLLQTADYTRALMRGGHVPAGEVEPRVVIRMGRQAILSRESPPEYLAIIDEAALRRRLGGTRLMARQLRHIVETAERPNVAVQVLPLSAEGHPGLDGPFTILNYTRGRSVVHLEHKISSLFLDKPEEVSVFSAAADTLRRTAMDPEQSVKFIEAVAWELERE</sequence>
<dbReference type="InterPro" id="IPR043917">
    <property type="entry name" value="DUF5753"/>
</dbReference>
<proteinExistence type="predicted"/>
<organism evidence="2 3">
    <name type="scientific">Longimycelium tulufanense</name>
    <dbReference type="NCBI Taxonomy" id="907463"/>
    <lineage>
        <taxon>Bacteria</taxon>
        <taxon>Bacillati</taxon>
        <taxon>Actinomycetota</taxon>
        <taxon>Actinomycetes</taxon>
        <taxon>Pseudonocardiales</taxon>
        <taxon>Pseudonocardiaceae</taxon>
        <taxon>Longimycelium</taxon>
    </lineage>
</organism>
<feature type="domain" description="HTH cro/C1-type" evidence="1">
    <location>
        <begin position="18"/>
        <end position="72"/>
    </location>
</feature>